<evidence type="ECO:0000256" key="3">
    <source>
        <dbReference type="ARBA" id="ARBA00023163"/>
    </source>
</evidence>
<feature type="compositionally biased region" description="Acidic residues" evidence="5">
    <location>
        <begin position="290"/>
        <end position="311"/>
    </location>
</feature>
<dbReference type="Gramene" id="PGSC0003DMT400078192">
    <property type="protein sequence ID" value="PGSC0003DMT400078192"/>
    <property type="gene ID" value="PGSC0003DMG400030421"/>
</dbReference>
<keyword evidence="6" id="KW-0472">Membrane</keyword>
<dbReference type="FunFam" id="2.30.18.10:FF:000005">
    <property type="entry name" value="transcription initiation factor IIA large subunit"/>
    <property type="match status" value="1"/>
</dbReference>
<dbReference type="FunCoup" id="M1CZK8">
    <property type="interactions" value="2556"/>
</dbReference>
<reference evidence="7" key="2">
    <citation type="submission" date="2015-06" db="UniProtKB">
        <authorList>
            <consortium name="EnsemblPlants"/>
        </authorList>
    </citation>
    <scope>IDENTIFICATION</scope>
    <source>
        <strain evidence="7">DM1-3 516 R44</strain>
    </source>
</reference>
<keyword evidence="3" id="KW-0804">Transcription</keyword>
<dbReference type="InParanoid" id="M1CZK8"/>
<dbReference type="InterPro" id="IPR004855">
    <property type="entry name" value="TFIIA_asu/bsu"/>
</dbReference>
<dbReference type="Proteomes" id="UP000011115">
    <property type="component" value="Unassembled WGS sequence"/>
</dbReference>
<dbReference type="OMA" id="EVCDASQ"/>
<evidence type="ECO:0000256" key="1">
    <source>
        <dbReference type="ARBA" id="ARBA00004123"/>
    </source>
</evidence>
<reference evidence="8" key="1">
    <citation type="journal article" date="2011" name="Nature">
        <title>Genome sequence and analysis of the tuber crop potato.</title>
        <authorList>
            <consortium name="The Potato Genome Sequencing Consortium"/>
        </authorList>
    </citation>
    <scope>NUCLEOTIDE SEQUENCE [LARGE SCALE GENOMIC DNA]</scope>
    <source>
        <strain evidence="8">cv. DM1-3 516 R44</strain>
    </source>
</reference>
<dbReference type="SUPFAM" id="SSF47396">
    <property type="entry name" value="Transcription factor IIA (TFIIA), alpha-helical domain"/>
    <property type="match status" value="1"/>
</dbReference>
<dbReference type="GO" id="GO:0005672">
    <property type="term" value="C:transcription factor TFIIA complex"/>
    <property type="evidence" value="ECO:0007669"/>
    <property type="project" value="InterPro"/>
</dbReference>
<feature type="region of interest" description="Disordered" evidence="5">
    <location>
        <begin position="271"/>
        <end position="311"/>
    </location>
</feature>
<dbReference type="eggNOG" id="KOG2652">
    <property type="taxonomic scope" value="Eukaryota"/>
</dbReference>
<dbReference type="AlphaFoldDB" id="M1CZK8"/>
<keyword evidence="6" id="KW-1133">Transmembrane helix</keyword>
<dbReference type="InterPro" id="IPR009088">
    <property type="entry name" value="TFIIA_b-brl"/>
</dbReference>
<comment type="subcellular location">
    <subcellularLocation>
        <location evidence="1">Nucleus</location>
    </subcellularLocation>
</comment>
<evidence type="ECO:0000256" key="2">
    <source>
        <dbReference type="ARBA" id="ARBA00010059"/>
    </source>
</evidence>
<protein>
    <submittedName>
        <fullName evidence="7">TFIIA</fullName>
    </submittedName>
</protein>
<evidence type="ECO:0000313" key="8">
    <source>
        <dbReference type="Proteomes" id="UP000011115"/>
    </source>
</evidence>
<feature type="transmembrane region" description="Helical" evidence="6">
    <location>
        <begin position="363"/>
        <end position="388"/>
    </location>
</feature>
<dbReference type="SMART" id="SM01371">
    <property type="entry name" value="TFIIA"/>
    <property type="match status" value="1"/>
</dbReference>
<dbReference type="STRING" id="4113.M1CZK8"/>
<evidence type="ECO:0000313" key="7">
    <source>
        <dbReference type="EnsemblPlants" id="PGSC0003DMT400078192"/>
    </source>
</evidence>
<dbReference type="PANTHER" id="PTHR12694">
    <property type="entry name" value="TRANSCRIPTION INITIATION FACTOR IIA SUBUNIT 1"/>
    <property type="match status" value="1"/>
</dbReference>
<dbReference type="Pfam" id="PF03153">
    <property type="entry name" value="TFIIA"/>
    <property type="match status" value="2"/>
</dbReference>
<dbReference type="Gene3D" id="2.30.18.10">
    <property type="entry name" value="Transcription factor IIA (TFIIA), beta-barrel domain"/>
    <property type="match status" value="1"/>
</dbReference>
<keyword evidence="8" id="KW-1185">Reference proteome</keyword>
<evidence type="ECO:0000256" key="4">
    <source>
        <dbReference type="ARBA" id="ARBA00023242"/>
    </source>
</evidence>
<dbReference type="OrthoDB" id="6275927at2759"/>
<dbReference type="EnsemblPlants" id="PGSC0003DMT400078192">
    <property type="protein sequence ID" value="PGSC0003DMT400078192"/>
    <property type="gene ID" value="PGSC0003DMG400030421"/>
</dbReference>
<accession>M1CZK8</accession>
<comment type="similarity">
    <text evidence="2">Belongs to the TFIIA subunit 1 family.</text>
</comment>
<name>M1CZK8_SOLTU</name>
<dbReference type="FunFam" id="1.10.287.100:FF:000001">
    <property type="entry name" value="Transcription initiation factor IIA subunit"/>
    <property type="match status" value="1"/>
</dbReference>
<dbReference type="CDD" id="cd07976">
    <property type="entry name" value="TFIIA_alpha_beta_like"/>
    <property type="match status" value="1"/>
</dbReference>
<keyword evidence="4" id="KW-0539">Nucleus</keyword>
<dbReference type="ExpressionAtlas" id="M1CZK8">
    <property type="expression patterns" value="baseline"/>
</dbReference>
<dbReference type="SUPFAM" id="SSF50784">
    <property type="entry name" value="Transcription factor IIA (TFIIA), beta-barrel domain"/>
    <property type="match status" value="1"/>
</dbReference>
<gene>
    <name evidence="7" type="primary">LOC102601502</name>
</gene>
<keyword evidence="6" id="KW-0812">Transmembrane</keyword>
<dbReference type="GO" id="GO:0006366">
    <property type="term" value="P:transcription by RNA polymerase II"/>
    <property type="evidence" value="ECO:0000318"/>
    <property type="project" value="GO_Central"/>
</dbReference>
<dbReference type="HOGENOM" id="CLU_030027_4_1_1"/>
<evidence type="ECO:0000256" key="5">
    <source>
        <dbReference type="SAM" id="MobiDB-lite"/>
    </source>
</evidence>
<proteinExistence type="inferred from homology"/>
<sequence>MASSTTSNVYIHVIEDVISKVRDEFINNGGPGESILKELQALWEVKMMNAGAILGTIERNSAAKATPGGPITPVHDLNMPYEGNEEYETPTADILFPPTPLQTPLPGTAQTPLPGTVQTPLPGTAQTPLPGTADSSMYNIPTGGTPFTPSDYSPLNDTGGATELKAGPGRPSPFMHPPSPWLNQRPPLDVNVAYVEGREEVGDRGGSQQPMTQSGEGSNIQLELVTVGPVQASAYRIPQFDGPIPDSYDDALSTPNIYYQGVVNEDYNIVNTPAPNDMQAPTPAPALQNDDIDDDDEPLNEDDDDDLDDVDQGEDLNTAHLVLAQFDKVTRTKSRWKCTLKDGIMHINNKDILFNKVGFLEPFVLLIFFYLLSKSLFLLLLFLSFELITGYLSRQMESLTSEAVERKPNATLRSSNWESIKLIYLFC</sequence>
<dbReference type="PaxDb" id="4113-PGSC0003DMT400078192"/>
<organism evidence="7 8">
    <name type="scientific">Solanum tuberosum</name>
    <name type="common">Potato</name>
    <dbReference type="NCBI Taxonomy" id="4113"/>
    <lineage>
        <taxon>Eukaryota</taxon>
        <taxon>Viridiplantae</taxon>
        <taxon>Streptophyta</taxon>
        <taxon>Embryophyta</taxon>
        <taxon>Tracheophyta</taxon>
        <taxon>Spermatophyta</taxon>
        <taxon>Magnoliopsida</taxon>
        <taxon>eudicotyledons</taxon>
        <taxon>Gunneridae</taxon>
        <taxon>Pentapetalae</taxon>
        <taxon>asterids</taxon>
        <taxon>lamiids</taxon>
        <taxon>Solanales</taxon>
        <taxon>Solanaceae</taxon>
        <taxon>Solanoideae</taxon>
        <taxon>Solaneae</taxon>
        <taxon>Solanum</taxon>
    </lineage>
</organism>
<evidence type="ECO:0000256" key="6">
    <source>
        <dbReference type="SAM" id="Phobius"/>
    </source>
</evidence>
<dbReference type="Gene3D" id="1.10.287.100">
    <property type="match status" value="1"/>
</dbReference>
<dbReference type="PANTHER" id="PTHR12694:SF8">
    <property type="entry name" value="TRANSCRIPTION INITIATION FACTOR IIA SUBUNIT 1"/>
    <property type="match status" value="1"/>
</dbReference>
<dbReference type="GO" id="GO:0006367">
    <property type="term" value="P:transcription initiation at RNA polymerase II promoter"/>
    <property type="evidence" value="ECO:0007669"/>
    <property type="project" value="InterPro"/>
</dbReference>